<evidence type="ECO:0000256" key="3">
    <source>
        <dbReference type="ARBA" id="ARBA00022989"/>
    </source>
</evidence>
<evidence type="ECO:0000313" key="8">
    <source>
        <dbReference type="Proteomes" id="UP000600139"/>
    </source>
</evidence>
<keyword evidence="3 5" id="KW-1133">Transmembrane helix</keyword>
<evidence type="ECO:0000313" key="7">
    <source>
        <dbReference type="EMBL" id="MBK1817786.1"/>
    </source>
</evidence>
<accession>A0A934R7W5</accession>
<dbReference type="GO" id="GO:0016020">
    <property type="term" value="C:membrane"/>
    <property type="evidence" value="ECO:0007669"/>
    <property type="project" value="UniProtKB-SubCell"/>
</dbReference>
<dbReference type="EMBL" id="JAENIK010000012">
    <property type="protein sequence ID" value="MBK1817786.1"/>
    <property type="molecule type" value="Genomic_DNA"/>
</dbReference>
<sequence length="242" mass="26071">MPEPEKLDTLQAVELAEGIEIRLRMAGPMLRASAYLVDFLIRGVILIVGGIAVSFAGIAMGGQVAQGVILLSWFLMDWLYPVVFEAGKRGATPGKRAMGLRVVQATGSPITLGQAVIRNFLRFIDGMPMFTYCFGLTSCMATKRFQRLGDLAAGTVVIYDRIPPQPMLPSPPPVVAVPLPVGLTADEMRALALFRDRAGLWSEGRREEIADQVSVLSGSSGVAGVDRLLAMAHWAQMGRGDK</sequence>
<reference evidence="7" key="1">
    <citation type="submission" date="2021-01" db="EMBL/GenBank/DDBJ databases">
        <title>Modified the classification status of verrucomicrobia.</title>
        <authorList>
            <person name="Feng X."/>
        </authorList>
    </citation>
    <scope>NUCLEOTIDE SEQUENCE</scope>
    <source>
        <strain evidence="7">JCM 18052</strain>
    </source>
</reference>
<comment type="subcellular location">
    <subcellularLocation>
        <location evidence="1">Membrane</location>
        <topology evidence="1">Multi-pass membrane protein</topology>
    </subcellularLocation>
</comment>
<gene>
    <name evidence="7" type="ORF">JIN84_19355</name>
</gene>
<evidence type="ECO:0000256" key="1">
    <source>
        <dbReference type="ARBA" id="ARBA00004141"/>
    </source>
</evidence>
<dbReference type="Proteomes" id="UP000600139">
    <property type="component" value="Unassembled WGS sequence"/>
</dbReference>
<dbReference type="InterPro" id="IPR010432">
    <property type="entry name" value="RDD"/>
</dbReference>
<keyword evidence="4 5" id="KW-0472">Membrane</keyword>
<organism evidence="7 8">
    <name type="scientific">Luteolibacter yonseiensis</name>
    <dbReference type="NCBI Taxonomy" id="1144680"/>
    <lineage>
        <taxon>Bacteria</taxon>
        <taxon>Pseudomonadati</taxon>
        <taxon>Verrucomicrobiota</taxon>
        <taxon>Verrucomicrobiia</taxon>
        <taxon>Verrucomicrobiales</taxon>
        <taxon>Verrucomicrobiaceae</taxon>
        <taxon>Luteolibacter</taxon>
    </lineage>
</organism>
<dbReference type="AlphaFoldDB" id="A0A934R7W5"/>
<keyword evidence="2 5" id="KW-0812">Transmembrane</keyword>
<evidence type="ECO:0000259" key="6">
    <source>
        <dbReference type="Pfam" id="PF06271"/>
    </source>
</evidence>
<protein>
    <submittedName>
        <fullName evidence="7">RDD family protein</fullName>
    </submittedName>
</protein>
<evidence type="ECO:0000256" key="2">
    <source>
        <dbReference type="ARBA" id="ARBA00022692"/>
    </source>
</evidence>
<dbReference type="Pfam" id="PF06271">
    <property type="entry name" value="RDD"/>
    <property type="match status" value="1"/>
</dbReference>
<keyword evidence="8" id="KW-1185">Reference proteome</keyword>
<feature type="domain" description="RDD" evidence="6">
    <location>
        <begin position="26"/>
        <end position="154"/>
    </location>
</feature>
<dbReference type="PANTHER" id="PTHR38480:SF1">
    <property type="entry name" value="SLR0254 PROTEIN"/>
    <property type="match status" value="1"/>
</dbReference>
<dbReference type="RefSeq" id="WP_200352716.1">
    <property type="nucleotide sequence ID" value="NZ_BAABHZ010000001.1"/>
</dbReference>
<dbReference type="PANTHER" id="PTHR38480">
    <property type="entry name" value="SLR0254 PROTEIN"/>
    <property type="match status" value="1"/>
</dbReference>
<evidence type="ECO:0000256" key="4">
    <source>
        <dbReference type="ARBA" id="ARBA00023136"/>
    </source>
</evidence>
<feature type="transmembrane region" description="Helical" evidence="5">
    <location>
        <begin position="32"/>
        <end position="58"/>
    </location>
</feature>
<proteinExistence type="predicted"/>
<comment type="caution">
    <text evidence="7">The sequence shown here is derived from an EMBL/GenBank/DDBJ whole genome shotgun (WGS) entry which is preliminary data.</text>
</comment>
<evidence type="ECO:0000256" key="5">
    <source>
        <dbReference type="SAM" id="Phobius"/>
    </source>
</evidence>
<name>A0A934R7W5_9BACT</name>